<dbReference type="VEuPathDB" id="PlasmoDB:PfGN01_040018200"/>
<name>A0A191VZ98_PLAFA</name>
<evidence type="ECO:0000256" key="1">
    <source>
        <dbReference type="SAM" id="Coils"/>
    </source>
</evidence>
<feature type="non-terminal residue" evidence="8">
    <location>
        <position position="1"/>
    </location>
</feature>
<dbReference type="EMBL" id="KX154912">
    <property type="protein sequence ID" value="ANJ21032.1"/>
    <property type="molecule type" value="Genomic_DNA"/>
</dbReference>
<dbReference type="Gene3D" id="1.20.1310.20">
    <property type="entry name" value="Duffy-antigen binding domain"/>
    <property type="match status" value="2"/>
</dbReference>
<dbReference type="GO" id="GO:0046789">
    <property type="term" value="F:host cell surface receptor binding"/>
    <property type="evidence" value="ECO:0007669"/>
    <property type="project" value="InterPro"/>
</dbReference>
<feature type="domain" description="Duffy-binding-like" evidence="7">
    <location>
        <begin position="121"/>
        <end position="286"/>
    </location>
</feature>
<feature type="region of interest" description="Disordered" evidence="2">
    <location>
        <begin position="843"/>
        <end position="872"/>
    </location>
</feature>
<dbReference type="Pfam" id="PF05424">
    <property type="entry name" value="Duffy_binding"/>
    <property type="match status" value="2"/>
</dbReference>
<sequence length="1587" mass="179582">DIIRGKDLYLGDNGKDRLEENLKRIFKKIHDDVTTNGKNRQALKTRYQNDTENYFQLREDWWNNNRKMVWHAITCGAGGSQYFRKTCSNDTADTNEKCRCPIYKVPTYFDYVPQYLRWFEEWGEEFCRLRKHKLQNAIKNCRGENNEKYCDLNGYDCVETIRGKKKRFEGADCKKCTVTCDNFVHWIDNQKQEFLKQKKKFDKEIQKKEDQTKTTITTANGPINNLYVSDFYKELETNYKDVKDFLEKLSKEQICEGHPEVEVKGVKAKSVDFTKEDVDKTFSHTEYCQACPWCGVKPNGPPWVANDMRLCPEEKEKTFNKENTTDIEILSTDRGKTKILEKLKTFCKDDEKIKNDIWKCHYEKNKDNESRDSNICVLQDDKVGTSQEKSMPYHPFFWKWVTEMLIDSMYWRTQLKRCTNNQLTQCNNNKCNNDCKCYEKWVKQKEKEWEKIVDYFKTQPGFEIFSYDYNYALKTLLDVKEILTNIKDTYGNVEETEGINKMLEKENENNQEAGAGDGGTGVAPVTENKNTIELLIDHEQKEAQNCLKKPTCPPPPPPKPNLGRSEEGSPGSPRAITNLHDDDEVHDKDITHRDLNIEDDEEDEVQEDPPEPEEKTDEGSSSPKEAEKETKVEVEKVNPCDIVDNIFKDDNTLTNACSTKYGKNAPSNWKCVPTNTKSDATGGEGGEAKGRPRRDTTSGGEKSGAGATTATETSSPSPEATASEDSGNAATSAVCIPPRRRKLYVGKLQEWATKTESPQGGGNKVEGSDKQNVESGKLQVERQDTGSEAKPGLSDGQIASDRSDQTLSDSDKLREAFIQTAAIETFFLWHRYKKEWKARQPSGSSLGVAAAQSLQSPGTHSDEDPQNQLKRGKIPPDFLRLMFYTLGDYRDILVRGGGDTNSGSKKEGGGSNSDRNIVLNAGGDKKSRDEMEAIQKKIEEYIKSLKQAASGPKPNGTTPQTLWDKIAPSIWNGMICALTYEDDGEKGKAPKHIEKVKNALFKDGKPNPPNDYNSVKLEEKNSGAKPKTSTESLPSGDTPTTLDSFIKRPPYFRYLEEWGQNFCKERKKRLEEVEKECVKSDGRCSGDGENCKTVRTQDYDIVPSFNCPGCGKHCSSYRKWIEKKKWNMRNNKKKFDKELNDAKSNNGNIYDPNYVQKLSTHYNSIKSFLQNLGSCKKDNGDTNIPFDELKKTFGPAANCKTCPEFKANCKHGHCAGDTKGECNGKNKTITKDNIENLGNSADDVSMHVSDNDAKGFNGLEACEHANIFKGIKENKWKCGEYCGVDICEQTNINERTDGKEYIQIRALVRRWVEYFLEDYNRIKHKISHCINNGEKTKCINGCHNKCNCAREWINKKRTEWETIRDRYVKEYKNEDGDEDNYNVKHFLEGLQSQIDFNKAIKPCPTLEEFLKSSHCNGSASSEKENGQKRDAVDCLLDKLGEKAEKCQQDHKPSGKETTCVEKSPNVEDDDEPFEEENPVKAPNICKDVVQDPKAEEKGGCKPAEAPPKEPTADSTPAGPAPSSDKFKPTEEEAGKKPTSEEPVIKPEEEAPAAPADEPSKPIGDILSSTIPFGIAIALTSIVFLFLK</sequence>
<dbReference type="Gene3D" id="1.20.58.830">
    <property type="match status" value="3"/>
</dbReference>
<feature type="region of interest" description="Disordered" evidence="2">
    <location>
        <begin position="896"/>
        <end position="929"/>
    </location>
</feature>
<feature type="region of interest" description="Disordered" evidence="2">
    <location>
        <begin position="998"/>
        <end position="1041"/>
    </location>
</feature>
<keyword evidence="3" id="KW-1133">Transmembrane helix</keyword>
<organism evidence="8">
    <name type="scientific">Plasmodium falciparum</name>
    <name type="common">malaria parasite P. falciparum</name>
    <dbReference type="NCBI Taxonomy" id="5833"/>
    <lineage>
        <taxon>Eukaryota</taxon>
        <taxon>Sar</taxon>
        <taxon>Alveolata</taxon>
        <taxon>Apicomplexa</taxon>
        <taxon>Aconoidasida</taxon>
        <taxon>Haemosporida</taxon>
        <taxon>Plasmodiidae</taxon>
        <taxon>Plasmodium</taxon>
        <taxon>Plasmodium (Laverania)</taxon>
    </lineage>
</organism>
<dbReference type="InterPro" id="IPR004258">
    <property type="entry name" value="DBL"/>
</dbReference>
<dbReference type="VEuPathDB" id="PlasmoDB:PF3D7_1255200"/>
<proteinExistence type="predicted"/>
<evidence type="ECO:0000313" key="8">
    <source>
        <dbReference type="EMBL" id="ANJ21032.1"/>
    </source>
</evidence>
<feature type="compositionally biased region" description="Basic and acidic residues" evidence="2">
    <location>
        <begin position="579"/>
        <end position="596"/>
    </location>
</feature>
<feature type="domain" description="Duffy-antigen binding" evidence="5">
    <location>
        <begin position="1"/>
        <end position="117"/>
    </location>
</feature>
<dbReference type="FunFam" id="1.20.58.830:FF:000005">
    <property type="entry name" value="Erythrocyte membrane protein 1, PfEMP1"/>
    <property type="match status" value="1"/>
</dbReference>
<feature type="compositionally biased region" description="Basic and acidic residues" evidence="2">
    <location>
        <begin position="686"/>
        <end position="696"/>
    </location>
</feature>
<feature type="domain" description="Duffy-binding-like" evidence="7">
    <location>
        <begin position="1057"/>
        <end position="1195"/>
    </location>
</feature>
<dbReference type="VEuPathDB" id="PlasmoDB:PfDd2_070035700"/>
<evidence type="ECO:0000259" key="7">
    <source>
        <dbReference type="Pfam" id="PF22672"/>
    </source>
</evidence>
<feature type="non-terminal residue" evidence="8">
    <location>
        <position position="1587"/>
    </location>
</feature>
<dbReference type="SUPFAM" id="SSF140924">
    <property type="entry name" value="Duffy binding domain-like"/>
    <property type="match status" value="4"/>
</dbReference>
<feature type="compositionally biased region" description="Low complexity" evidence="2">
    <location>
        <begin position="697"/>
        <end position="724"/>
    </location>
</feature>
<dbReference type="InterPro" id="IPR041480">
    <property type="entry name" value="CIDR1_gamma"/>
</dbReference>
<dbReference type="InterPro" id="IPR042202">
    <property type="entry name" value="Duffy-ag-bd_sf"/>
</dbReference>
<evidence type="ECO:0000259" key="4">
    <source>
        <dbReference type="Pfam" id="PF03011"/>
    </source>
</evidence>
<gene>
    <name evidence="8" type="primary">var</name>
</gene>
<reference evidence="8" key="1">
    <citation type="journal article" date="2016" name="EMBO Mol. Med.">
        <title>Plasmodium falciparum var genes expressed in children with severe malaria encode CIDRalpha1 domains.</title>
        <authorList>
            <person name="Jespersen J.S."/>
            <person name="Wang C.W."/>
            <person name="Mkumbaye S.I."/>
            <person name="Minja D.T."/>
            <person name="Petersen B."/>
            <person name="Turner L."/>
            <person name="Petersen J.E."/>
            <person name="Lusingu J.P."/>
            <person name="Theander T.G."/>
            <person name="Lavstsen T."/>
        </authorList>
    </citation>
    <scope>NUCLEOTIDE SEQUENCE</scope>
    <source>
        <strain evidence="8">2021-3</strain>
    </source>
</reference>
<feature type="domain" description="Cysteine-rich interdomain region 1 gamma" evidence="6">
    <location>
        <begin position="1243"/>
        <end position="1291"/>
    </location>
</feature>
<keyword evidence="3" id="KW-0812">Transmembrane</keyword>
<dbReference type="Pfam" id="PF22672">
    <property type="entry name" value="DBL_C"/>
    <property type="match status" value="2"/>
</dbReference>
<accession>A0A191VZ98</accession>
<keyword evidence="3" id="KW-0472">Membrane</keyword>
<dbReference type="Pfam" id="PF18562">
    <property type="entry name" value="CIDR1_gamma"/>
    <property type="match status" value="1"/>
</dbReference>
<evidence type="ECO:0000259" key="6">
    <source>
        <dbReference type="Pfam" id="PF18562"/>
    </source>
</evidence>
<feature type="domain" description="Duffy-antigen binding" evidence="5">
    <location>
        <begin position="734"/>
        <end position="997"/>
    </location>
</feature>
<feature type="compositionally biased region" description="Basic and acidic residues" evidence="2">
    <location>
        <begin position="1488"/>
        <end position="1499"/>
    </location>
</feature>
<feature type="domain" description="Duffy-binding-like" evidence="4">
    <location>
        <begin position="396"/>
        <end position="551"/>
    </location>
</feature>
<keyword evidence="1" id="KW-0175">Coiled coil</keyword>
<feature type="compositionally biased region" description="Basic and acidic residues" evidence="2">
    <location>
        <begin position="1445"/>
        <end position="1454"/>
    </location>
</feature>
<dbReference type="Gene3D" id="1.20.58.1930">
    <property type="match status" value="1"/>
</dbReference>
<feature type="domain" description="Duffy-binding-like" evidence="4">
    <location>
        <begin position="1307"/>
        <end position="1452"/>
    </location>
</feature>
<dbReference type="FunFam" id="1.20.58.1930:FF:000001">
    <property type="entry name" value="Erythrocyte membrane protein 1, PfEMP1"/>
    <property type="match status" value="1"/>
</dbReference>
<evidence type="ECO:0000256" key="2">
    <source>
        <dbReference type="SAM" id="MobiDB-lite"/>
    </source>
</evidence>
<dbReference type="VEuPathDB" id="PlasmoDB:PfNF54_120058900"/>
<feature type="transmembrane region" description="Helical" evidence="3">
    <location>
        <begin position="1565"/>
        <end position="1586"/>
    </location>
</feature>
<feature type="region of interest" description="Disordered" evidence="2">
    <location>
        <begin position="751"/>
        <end position="808"/>
    </location>
</feature>
<feature type="coiled-coil region" evidence="1">
    <location>
        <begin position="191"/>
        <end position="252"/>
    </location>
</feature>
<dbReference type="VEuPathDB" id="PlasmoDB:PfML01_000104900"/>
<protein>
    <submittedName>
        <fullName evidence="8">Erythrocyte membrane protein 1</fullName>
    </submittedName>
</protein>
<dbReference type="InterPro" id="IPR008602">
    <property type="entry name" value="Duffy-antigen-binding"/>
</dbReference>
<evidence type="ECO:0000256" key="3">
    <source>
        <dbReference type="SAM" id="Phobius"/>
    </source>
</evidence>
<feature type="compositionally biased region" description="Polar residues" evidence="2">
    <location>
        <begin position="1027"/>
        <end position="1041"/>
    </location>
</feature>
<evidence type="ECO:0000259" key="5">
    <source>
        <dbReference type="Pfam" id="PF05424"/>
    </source>
</evidence>
<dbReference type="VEuPathDB" id="PlasmoDB:PfNF166_090042400"/>
<feature type="region of interest" description="Disordered" evidence="2">
    <location>
        <begin position="1445"/>
        <end position="1566"/>
    </location>
</feature>
<feature type="compositionally biased region" description="Acidic residues" evidence="2">
    <location>
        <begin position="1466"/>
        <end position="1476"/>
    </location>
</feature>
<dbReference type="Pfam" id="PF03011">
    <property type="entry name" value="PFEMP"/>
    <property type="match status" value="2"/>
</dbReference>
<feature type="compositionally biased region" description="Basic and acidic residues" evidence="2">
    <location>
        <begin position="624"/>
        <end position="638"/>
    </location>
</feature>
<dbReference type="GO" id="GO:0016020">
    <property type="term" value="C:membrane"/>
    <property type="evidence" value="ECO:0007669"/>
    <property type="project" value="InterPro"/>
</dbReference>
<dbReference type="VEuPathDB" id="PlasmoDB:PfTG01_040026100"/>
<dbReference type="VEuPathDB" id="PlasmoDB:PfHB3_050038500"/>
<feature type="compositionally biased region" description="Basic and acidic residues" evidence="2">
    <location>
        <begin position="1524"/>
        <end position="1548"/>
    </location>
</feature>
<dbReference type="InterPro" id="IPR054595">
    <property type="entry name" value="DBL_C"/>
</dbReference>
<dbReference type="VEuPathDB" id="PlasmoDB:PfKE01_080037600"/>
<feature type="region of interest" description="Disordered" evidence="2">
    <location>
        <begin position="545"/>
        <end position="736"/>
    </location>
</feature>
<feature type="compositionally biased region" description="Acidic residues" evidence="2">
    <location>
        <begin position="597"/>
        <end position="616"/>
    </location>
</feature>
<feature type="compositionally biased region" description="Pro residues" evidence="2">
    <location>
        <begin position="551"/>
        <end position="560"/>
    </location>
</feature>